<dbReference type="EMBL" id="JBHRZG010000001">
    <property type="protein sequence ID" value="MFC3831342.1"/>
    <property type="molecule type" value="Genomic_DNA"/>
</dbReference>
<name>A0ABV7Z1N4_9DEIO</name>
<dbReference type="InterPro" id="IPR001279">
    <property type="entry name" value="Metallo-B-lactamas"/>
</dbReference>
<feature type="transmembrane region" description="Helical" evidence="6">
    <location>
        <begin position="255"/>
        <end position="282"/>
    </location>
</feature>
<feature type="transmembrane region" description="Helical" evidence="6">
    <location>
        <begin position="456"/>
        <end position="475"/>
    </location>
</feature>
<feature type="transmembrane region" description="Helical" evidence="6">
    <location>
        <begin position="7"/>
        <end position="36"/>
    </location>
</feature>
<gene>
    <name evidence="8" type="ORF">ACFOSB_00505</name>
</gene>
<keyword evidence="9" id="KW-1185">Reference proteome</keyword>
<keyword evidence="2" id="KW-1003">Cell membrane</keyword>
<dbReference type="PANTHER" id="PTHR30619">
    <property type="entry name" value="DNA INTERNALIZATION/COMPETENCE PROTEIN COMEC/REC2"/>
    <property type="match status" value="1"/>
</dbReference>
<organism evidence="8 9">
    <name type="scientific">Deinococcus rufus</name>
    <dbReference type="NCBI Taxonomy" id="2136097"/>
    <lineage>
        <taxon>Bacteria</taxon>
        <taxon>Thermotogati</taxon>
        <taxon>Deinococcota</taxon>
        <taxon>Deinococci</taxon>
        <taxon>Deinococcales</taxon>
        <taxon>Deinococcaceae</taxon>
        <taxon>Deinococcus</taxon>
    </lineage>
</organism>
<dbReference type="Pfam" id="PF03772">
    <property type="entry name" value="Competence"/>
    <property type="match status" value="1"/>
</dbReference>
<dbReference type="Proteomes" id="UP001595803">
    <property type="component" value="Unassembled WGS sequence"/>
</dbReference>
<feature type="transmembrane region" description="Helical" evidence="6">
    <location>
        <begin position="42"/>
        <end position="61"/>
    </location>
</feature>
<evidence type="ECO:0000256" key="5">
    <source>
        <dbReference type="ARBA" id="ARBA00023136"/>
    </source>
</evidence>
<dbReference type="PANTHER" id="PTHR30619:SF1">
    <property type="entry name" value="RECOMBINATION PROTEIN 2"/>
    <property type="match status" value="1"/>
</dbReference>
<keyword evidence="5 6" id="KW-0472">Membrane</keyword>
<evidence type="ECO:0000313" key="8">
    <source>
        <dbReference type="EMBL" id="MFC3831342.1"/>
    </source>
</evidence>
<comment type="caution">
    <text evidence="8">The sequence shown here is derived from an EMBL/GenBank/DDBJ whole genome shotgun (WGS) entry which is preliminary data.</text>
</comment>
<feature type="transmembrane region" description="Helical" evidence="6">
    <location>
        <begin position="375"/>
        <end position="395"/>
    </location>
</feature>
<dbReference type="InterPro" id="IPR036866">
    <property type="entry name" value="RibonucZ/Hydroxyglut_hydro"/>
</dbReference>
<feature type="transmembrane region" description="Helical" evidence="6">
    <location>
        <begin position="339"/>
        <end position="363"/>
    </location>
</feature>
<dbReference type="NCBIfam" id="TIGR00361">
    <property type="entry name" value="ComEC_Rec2"/>
    <property type="match status" value="1"/>
</dbReference>
<dbReference type="Gene3D" id="3.60.15.10">
    <property type="entry name" value="Ribonuclease Z/Hydroxyacylglutathione hydrolase-like"/>
    <property type="match status" value="1"/>
</dbReference>
<keyword evidence="3 6" id="KW-0812">Transmembrane</keyword>
<dbReference type="CDD" id="cd07731">
    <property type="entry name" value="ComA-like_MBL-fold"/>
    <property type="match status" value="1"/>
</dbReference>
<dbReference type="Pfam" id="PF00753">
    <property type="entry name" value="Lactamase_B"/>
    <property type="match status" value="1"/>
</dbReference>
<feature type="transmembrane region" description="Helical" evidence="6">
    <location>
        <begin position="213"/>
        <end position="235"/>
    </location>
</feature>
<dbReference type="InterPro" id="IPR035681">
    <property type="entry name" value="ComA-like_MBL"/>
</dbReference>
<keyword evidence="4 6" id="KW-1133">Transmembrane helix</keyword>
<dbReference type="InterPro" id="IPR052159">
    <property type="entry name" value="Competence_DNA_uptake"/>
</dbReference>
<protein>
    <submittedName>
        <fullName evidence="8">DNA internalization-related competence protein ComEC/Rec2</fullName>
    </submittedName>
</protein>
<dbReference type="NCBIfam" id="TIGR00360">
    <property type="entry name" value="ComEC_N-term"/>
    <property type="match status" value="1"/>
</dbReference>
<sequence length="719" mass="74889">MAWPIPTVLGVIGGILLSLGVWWGGVALLGGALLALSDVRPLLAVLALAGGAAGFGSARLVSARPDVLRPWLGAQVTLEGEWDGQFLTLREPRARVVLAPKPAVRPGHLRVSGRLVAPDSRRTPGGFDQAAWLRAQGGVFLPTPTAVLVAARVRSSTREGGLRGWFRHGLTAGLPPRQAALMQAIELGDRNDIGREDFEEGYAVRDAFARSGLAHLMALSGQNVALITGVLVWLIGRVGWPPGVRYGVPAFLLIFYLLLVGLSPSITRAVIMGFVVLVALAIGRGKVDPYGLTALAALVCLLLFPLWLLDIGFQLSFLAVLGLTLAGRAADRLPAALPYWLRTAVAATVLAELATLPVIAGTFGQLPLVGLPANLLAAPVMAVLVPTGFLAGLLGPLAAPLNLLNRVLADALLGIAWAAGQFPVLPWGTVSPAGVIAYAVCAGAGVLWLRGRVRAPAVLGTVLACALLTALPGRLHPPRDLVFLDVGQGDSTLLRVPGLTMLVDAGGSVNSDYDVGGRTVVPALRALGVRKLDVVVATHADTDHIEGLTSVLRSLPVGELWIGHRKAGDPVLDAVLAAAQERHVPVREVTRGDRISAAGLSVTVLWPPGNVWSTADNDNSVAVKVESGAWSTALLGDLADPAESMIGVGNLDVLKAAHHGSRFSTGAALLAQATPQHAVISVGRNTYGHPNADVLGRLQAAGTKVWRTDEVGTITWPVP</sequence>
<accession>A0ABV7Z1N4</accession>
<evidence type="ECO:0000259" key="7">
    <source>
        <dbReference type="SMART" id="SM00849"/>
    </source>
</evidence>
<dbReference type="InterPro" id="IPR004477">
    <property type="entry name" value="ComEC_N"/>
</dbReference>
<dbReference type="SUPFAM" id="SSF56281">
    <property type="entry name" value="Metallo-hydrolase/oxidoreductase"/>
    <property type="match status" value="1"/>
</dbReference>
<evidence type="ECO:0000256" key="4">
    <source>
        <dbReference type="ARBA" id="ARBA00022989"/>
    </source>
</evidence>
<evidence type="ECO:0000256" key="1">
    <source>
        <dbReference type="ARBA" id="ARBA00004651"/>
    </source>
</evidence>
<comment type="subcellular location">
    <subcellularLocation>
        <location evidence="1">Cell membrane</location>
        <topology evidence="1">Multi-pass membrane protein</topology>
    </subcellularLocation>
</comment>
<evidence type="ECO:0000256" key="6">
    <source>
        <dbReference type="SAM" id="Phobius"/>
    </source>
</evidence>
<dbReference type="RefSeq" id="WP_322473178.1">
    <property type="nucleotide sequence ID" value="NZ_JBHRZG010000001.1"/>
</dbReference>
<feature type="transmembrane region" description="Helical" evidence="6">
    <location>
        <begin position="289"/>
        <end position="307"/>
    </location>
</feature>
<dbReference type="SMART" id="SM00849">
    <property type="entry name" value="Lactamase_B"/>
    <property type="match status" value="1"/>
</dbReference>
<dbReference type="InterPro" id="IPR004797">
    <property type="entry name" value="Competence_ComEC/Rec2"/>
</dbReference>
<evidence type="ECO:0000256" key="2">
    <source>
        <dbReference type="ARBA" id="ARBA00022475"/>
    </source>
</evidence>
<evidence type="ECO:0000256" key="3">
    <source>
        <dbReference type="ARBA" id="ARBA00022692"/>
    </source>
</evidence>
<reference evidence="9" key="1">
    <citation type="journal article" date="2019" name="Int. J. Syst. Evol. Microbiol.">
        <title>The Global Catalogue of Microorganisms (GCM) 10K type strain sequencing project: providing services to taxonomists for standard genome sequencing and annotation.</title>
        <authorList>
            <consortium name="The Broad Institute Genomics Platform"/>
            <consortium name="The Broad Institute Genome Sequencing Center for Infectious Disease"/>
            <person name="Wu L."/>
            <person name="Ma J."/>
        </authorList>
    </citation>
    <scope>NUCLEOTIDE SEQUENCE [LARGE SCALE GENOMIC DNA]</scope>
    <source>
        <strain evidence="9">CCTCC AB 2017081</strain>
    </source>
</reference>
<evidence type="ECO:0000313" key="9">
    <source>
        <dbReference type="Proteomes" id="UP001595803"/>
    </source>
</evidence>
<feature type="domain" description="Metallo-beta-lactamase" evidence="7">
    <location>
        <begin position="488"/>
        <end position="684"/>
    </location>
</feature>
<proteinExistence type="predicted"/>
<feature type="transmembrane region" description="Helical" evidence="6">
    <location>
        <begin position="430"/>
        <end position="449"/>
    </location>
</feature>